<dbReference type="Pfam" id="PF06356">
    <property type="entry name" value="DUF1064"/>
    <property type="match status" value="1"/>
</dbReference>
<comment type="caution">
    <text evidence="1">The sequence shown here is derived from an EMBL/GenBank/DDBJ whole genome shotgun (WGS) entry which is preliminary data.</text>
</comment>
<keyword evidence="2" id="KW-1185">Reference proteome</keyword>
<evidence type="ECO:0000313" key="2">
    <source>
        <dbReference type="Proteomes" id="UP000051084"/>
    </source>
</evidence>
<protein>
    <submittedName>
        <fullName evidence="1">Uncharacterized protein</fullName>
    </submittedName>
</protein>
<dbReference type="EMBL" id="AZGC01000016">
    <property type="protein sequence ID" value="KRL95756.1"/>
    <property type="molecule type" value="Genomic_DNA"/>
</dbReference>
<dbReference type="PATRIC" id="fig|1423742.4.peg.753"/>
<reference evidence="1 2" key="1">
    <citation type="journal article" date="2015" name="Genome Announc.">
        <title>Expanding the biotechnology potential of lactobacilli through comparative genomics of 213 strains and associated genera.</title>
        <authorList>
            <person name="Sun Z."/>
            <person name="Harris H.M."/>
            <person name="McCann A."/>
            <person name="Guo C."/>
            <person name="Argimon S."/>
            <person name="Zhang W."/>
            <person name="Yang X."/>
            <person name="Jeffery I.B."/>
            <person name="Cooney J.C."/>
            <person name="Kagawa T.F."/>
            <person name="Liu W."/>
            <person name="Song Y."/>
            <person name="Salvetti E."/>
            <person name="Wrobel A."/>
            <person name="Rasinkangas P."/>
            <person name="Parkhill J."/>
            <person name="Rea M.C."/>
            <person name="O'Sullivan O."/>
            <person name="Ritari J."/>
            <person name="Douillard F.P."/>
            <person name="Paul Ross R."/>
            <person name="Yang R."/>
            <person name="Briner A.E."/>
            <person name="Felis G.E."/>
            <person name="de Vos W.M."/>
            <person name="Barrangou R."/>
            <person name="Klaenhammer T.R."/>
            <person name="Caufield P.W."/>
            <person name="Cui Y."/>
            <person name="Zhang H."/>
            <person name="O'Toole P.W."/>
        </authorList>
    </citation>
    <scope>NUCLEOTIDE SEQUENCE [LARGE SCALE GENOMIC DNA]</scope>
    <source>
        <strain evidence="1 2">DSM 18793</strain>
    </source>
</reference>
<gene>
    <name evidence="1" type="ORF">FC21_GL000723</name>
</gene>
<dbReference type="AlphaFoldDB" id="A0A0R1URH3"/>
<dbReference type="InterPro" id="IPR009414">
    <property type="entry name" value="DUF1064"/>
</dbReference>
<dbReference type="Proteomes" id="UP000051084">
    <property type="component" value="Unassembled WGS sequence"/>
</dbReference>
<sequence length="162" mass="18727">MSWMINKYKIAKKITYKGQKYDSEKELKFYQRYLESLGDRVLNHPTYVVRDSYTLGGYKGRKRTYSPDFVVLAPDGTIEHVYDVKAGITEKTLKSGQTSGKVYIDASMKKSVDDFQRKYNHPVELVAVYAHDFRMTIINTTVPVGVYHFTNVDYDVTEIIGE</sequence>
<proteinExistence type="predicted"/>
<evidence type="ECO:0000313" key="1">
    <source>
        <dbReference type="EMBL" id="KRL95756.1"/>
    </source>
</evidence>
<organism evidence="1 2">
    <name type="scientific">Limosilactobacillus equigenerosi DSM 18793 = JCM 14505</name>
    <dbReference type="NCBI Taxonomy" id="1423742"/>
    <lineage>
        <taxon>Bacteria</taxon>
        <taxon>Bacillati</taxon>
        <taxon>Bacillota</taxon>
        <taxon>Bacilli</taxon>
        <taxon>Lactobacillales</taxon>
        <taxon>Lactobacillaceae</taxon>
        <taxon>Limosilactobacillus</taxon>
    </lineage>
</organism>
<name>A0A0R1URH3_9LACO</name>
<accession>A0A0R1URH3</accession>